<dbReference type="AlphaFoldDB" id="A0A6P2CWL2"/>
<dbReference type="NCBIfam" id="TIGR02532">
    <property type="entry name" value="IV_pilin_GFxxxE"/>
    <property type="match status" value="1"/>
</dbReference>
<name>A0A6P2CWL2_9BACT</name>
<accession>A0A6P2CWL2</accession>
<dbReference type="InterPro" id="IPR011453">
    <property type="entry name" value="DUF1559"/>
</dbReference>
<protein>
    <recommendedName>
        <fullName evidence="2">DUF1559 domain-containing protein</fullName>
    </recommendedName>
</protein>
<dbReference type="PANTHER" id="PTHR30093:SF2">
    <property type="entry name" value="TYPE II SECRETION SYSTEM PROTEIN H"/>
    <property type="match status" value="1"/>
</dbReference>
<evidence type="ECO:0000313" key="4">
    <source>
        <dbReference type="Proteomes" id="UP000464178"/>
    </source>
</evidence>
<feature type="domain" description="DUF1559" evidence="2">
    <location>
        <begin position="32"/>
        <end position="330"/>
    </location>
</feature>
<dbReference type="Pfam" id="PF07596">
    <property type="entry name" value="SBP_bac_10"/>
    <property type="match status" value="1"/>
</dbReference>
<keyword evidence="4" id="KW-1185">Reference proteome</keyword>
<dbReference type="EMBL" id="LR593886">
    <property type="protein sequence ID" value="VTR92987.1"/>
    <property type="molecule type" value="Genomic_DNA"/>
</dbReference>
<evidence type="ECO:0000259" key="2">
    <source>
        <dbReference type="Pfam" id="PF07596"/>
    </source>
</evidence>
<dbReference type="KEGG" id="gms:SOIL9_47270"/>
<feature type="transmembrane region" description="Helical" evidence="1">
    <location>
        <begin position="7"/>
        <end position="28"/>
    </location>
</feature>
<dbReference type="PROSITE" id="PS00409">
    <property type="entry name" value="PROKAR_NTER_METHYL"/>
    <property type="match status" value="1"/>
</dbReference>
<dbReference type="InterPro" id="IPR045584">
    <property type="entry name" value="Pilin-like"/>
</dbReference>
<dbReference type="PANTHER" id="PTHR30093">
    <property type="entry name" value="GENERAL SECRETION PATHWAY PROTEIN G"/>
    <property type="match status" value="1"/>
</dbReference>
<sequence>MSRRRKGFTLIELLVVIAIIAILIGLLLPAVQKVREAAARIRCANNLKQLGLALHNHHDSYNALPKIDGFNLGWGHLPRLLPYIEQDNLYKQIRFDVNVTCEAMAVIRQAKVPVLLCPSDPRSSTISDNRTMPVAGCPQLGTSGAPDGTGSFFRGWHSNYVGSYGDGFNNIASPAIDPYGGDGARVTYGCGGCGSNNTVTPTSACPQPGQGYGGGANHRGLFDYTGTTPAINFSSITDGLSNTIAFGHTDWSTSSNSSIWMSSTGSVHGTSIPPNWKLRVCQSTAGMSVDACGGVTSSWMGRGFASRHTGGIMVTLGDGSVRFIPDSINQFTYNALGSRAGGEVVGDY</sequence>
<dbReference type="InterPro" id="IPR027558">
    <property type="entry name" value="Pre_pil_HX9DG_C"/>
</dbReference>
<reference evidence="3 4" key="1">
    <citation type="submission" date="2019-05" db="EMBL/GenBank/DDBJ databases">
        <authorList>
            <consortium name="Science for Life Laboratories"/>
        </authorList>
    </citation>
    <scope>NUCLEOTIDE SEQUENCE [LARGE SCALE GENOMIC DNA]</scope>
    <source>
        <strain evidence="3">Soil9</strain>
    </source>
</reference>
<keyword evidence="1" id="KW-0472">Membrane</keyword>
<proteinExistence type="predicted"/>
<dbReference type="RefSeq" id="WP_162667779.1">
    <property type="nucleotide sequence ID" value="NZ_LR593886.1"/>
</dbReference>
<dbReference type="Proteomes" id="UP000464178">
    <property type="component" value="Chromosome"/>
</dbReference>
<dbReference type="InterPro" id="IPR012902">
    <property type="entry name" value="N_methyl_site"/>
</dbReference>
<evidence type="ECO:0000313" key="3">
    <source>
        <dbReference type="EMBL" id="VTR92987.1"/>
    </source>
</evidence>
<keyword evidence="1" id="KW-0812">Transmembrane</keyword>
<dbReference type="Pfam" id="PF07963">
    <property type="entry name" value="N_methyl"/>
    <property type="match status" value="1"/>
</dbReference>
<organism evidence="3 4">
    <name type="scientific">Gemmata massiliana</name>
    <dbReference type="NCBI Taxonomy" id="1210884"/>
    <lineage>
        <taxon>Bacteria</taxon>
        <taxon>Pseudomonadati</taxon>
        <taxon>Planctomycetota</taxon>
        <taxon>Planctomycetia</taxon>
        <taxon>Gemmatales</taxon>
        <taxon>Gemmataceae</taxon>
        <taxon>Gemmata</taxon>
    </lineage>
</organism>
<keyword evidence="1" id="KW-1133">Transmembrane helix</keyword>
<evidence type="ECO:0000256" key="1">
    <source>
        <dbReference type="SAM" id="Phobius"/>
    </source>
</evidence>
<dbReference type="SUPFAM" id="SSF54523">
    <property type="entry name" value="Pili subunits"/>
    <property type="match status" value="1"/>
</dbReference>
<gene>
    <name evidence="3" type="ORF">SOIL9_47270</name>
</gene>
<dbReference type="NCBIfam" id="TIGR04294">
    <property type="entry name" value="pre_pil_HX9DG"/>
    <property type="match status" value="1"/>
</dbReference>
<dbReference type="Gene3D" id="3.30.700.10">
    <property type="entry name" value="Glycoprotein, Type 4 Pilin"/>
    <property type="match status" value="1"/>
</dbReference>